<keyword evidence="7" id="KW-0677">Repeat</keyword>
<gene>
    <name evidence="11" type="ORF">B6N60_03730</name>
</gene>
<keyword evidence="5" id="KW-0964">Secreted</keyword>
<evidence type="ECO:0000256" key="4">
    <source>
        <dbReference type="ARBA" id="ARBA00009490"/>
    </source>
</evidence>
<dbReference type="PROSITE" id="PS00330">
    <property type="entry name" value="HEMOLYSIN_CALCIUM"/>
    <property type="match status" value="2"/>
</dbReference>
<evidence type="ECO:0000256" key="6">
    <source>
        <dbReference type="ARBA" id="ARBA00022656"/>
    </source>
</evidence>
<dbReference type="SUPFAM" id="SSF51120">
    <property type="entry name" value="beta-Roll"/>
    <property type="match status" value="3"/>
</dbReference>
<dbReference type="InterPro" id="IPR018511">
    <property type="entry name" value="Hemolysin-typ_Ca-bd_CS"/>
</dbReference>
<dbReference type="PRINTS" id="PR01488">
    <property type="entry name" value="RTXTOXINA"/>
</dbReference>
<dbReference type="GO" id="GO:0090729">
    <property type="term" value="F:toxin activity"/>
    <property type="evidence" value="ECO:0007669"/>
    <property type="project" value="UniProtKB-KW"/>
</dbReference>
<dbReference type="CDD" id="cd04277">
    <property type="entry name" value="ZnMc_serralysin_like"/>
    <property type="match status" value="1"/>
</dbReference>
<evidence type="ECO:0000256" key="9">
    <source>
        <dbReference type="ARBA" id="ARBA00023136"/>
    </source>
</evidence>
<comment type="similarity">
    <text evidence="4">Belongs to the peptidase M10B family.</text>
</comment>
<dbReference type="GO" id="GO:0005615">
    <property type="term" value="C:extracellular space"/>
    <property type="evidence" value="ECO:0007669"/>
    <property type="project" value="InterPro"/>
</dbReference>
<dbReference type="AlphaFoldDB" id="A0A975Y683"/>
<dbReference type="GO" id="GO:0008270">
    <property type="term" value="F:zinc ion binding"/>
    <property type="evidence" value="ECO:0007669"/>
    <property type="project" value="InterPro"/>
</dbReference>
<dbReference type="SUPFAM" id="SSF55486">
    <property type="entry name" value="Metalloproteases ('zincins'), catalytic domain"/>
    <property type="match status" value="1"/>
</dbReference>
<dbReference type="GO" id="GO:0006508">
    <property type="term" value="P:proteolysis"/>
    <property type="evidence" value="ECO:0007669"/>
    <property type="project" value="InterPro"/>
</dbReference>
<evidence type="ECO:0000256" key="8">
    <source>
        <dbReference type="ARBA" id="ARBA00023026"/>
    </source>
</evidence>
<dbReference type="EMBL" id="CP021056">
    <property type="protein sequence ID" value="QXE25020.1"/>
    <property type="molecule type" value="Genomic_DNA"/>
</dbReference>
<dbReference type="Gene3D" id="2.150.10.10">
    <property type="entry name" value="Serralysin-like metalloprotease, C-terminal"/>
    <property type="match status" value="3"/>
</dbReference>
<sequence length="599" mass="63178">MSGDYQIDSLLSGYKWQTNTITFSFFNGGRYYGTETVSPVSEAIKQNVRYILSNIIQPLINVNFVEVSDSESSYGQIRYMLSNNARYAYAYYPTGTNQAGDVFLNPDFDHNLDTNGFQGGVGTHGFMSLIHETLHGLGLKHPGFASEPPYLPSSEDNTTNSVMTYNFTGNSASNPMPYDIKALQYLYGARSYNSGNTTYTFDTVFGYSDGSQYRGSTTKATKLSIWDSGGVDTLNFSRLSTNDSYRFDLREGGMLTSKSAYNGTSYEDWDDTTNTTYYTTTNGTAIAYGVTIENVIGSASNDTIIGNDAANNFNGGTGNDYLQGNAGNDILTGNTGNDTIDGGTGIDTVSYQSVTSAVNVNLATGIALDGQGGRDTLFNLEVINGSAYNDTLIGNSGNNSFAGGRGNDVINGDGGNDSFNGGLGNDTLNGGAGIDIVNYQNATSAVNVNLGIGVGLDGQAGRDSLINMEVAIGSIYNDTLTGNTANNNLTGGNGNDLLNGGAGSDVLMGSAGNDTLYGGLNADNFVFSAVSQGIDVIKDFSRVGGDKIQIQSASFGATATNLNLFTYNSATGALNFNGNQFATLNTNSGFQVTTDIIFI</sequence>
<dbReference type="PRINTS" id="PR00313">
    <property type="entry name" value="CABNDNGRPT"/>
</dbReference>
<dbReference type="InterPro" id="IPR011049">
    <property type="entry name" value="Serralysin-like_metalloprot_C"/>
</dbReference>
<dbReference type="InterPro" id="IPR013858">
    <property type="entry name" value="Peptidase_M10B_C"/>
</dbReference>
<proteinExistence type="inferred from homology"/>
<keyword evidence="9" id="KW-0472">Membrane</keyword>
<dbReference type="Pfam" id="PF08548">
    <property type="entry name" value="Peptidase_M10_C"/>
    <property type="match status" value="1"/>
</dbReference>
<evidence type="ECO:0000313" key="11">
    <source>
        <dbReference type="EMBL" id="QXE25020.1"/>
    </source>
</evidence>
<evidence type="ECO:0000256" key="3">
    <source>
        <dbReference type="ARBA" id="ARBA00004613"/>
    </source>
</evidence>
<evidence type="ECO:0000256" key="5">
    <source>
        <dbReference type="ARBA" id="ARBA00022525"/>
    </source>
</evidence>
<comment type="subcellular location">
    <subcellularLocation>
        <location evidence="2">Membrane</location>
    </subcellularLocation>
    <subcellularLocation>
        <location evidence="3">Secreted</location>
    </subcellularLocation>
</comment>
<evidence type="ECO:0000259" key="10">
    <source>
        <dbReference type="SMART" id="SM00235"/>
    </source>
</evidence>
<evidence type="ECO:0000256" key="1">
    <source>
        <dbReference type="ARBA" id="ARBA00001913"/>
    </source>
</evidence>
<comment type="cofactor">
    <cofactor evidence="1">
        <name>Ca(2+)</name>
        <dbReference type="ChEBI" id="CHEBI:29108"/>
    </cofactor>
</comment>
<evidence type="ECO:0000313" key="12">
    <source>
        <dbReference type="Proteomes" id="UP000683511"/>
    </source>
</evidence>
<protein>
    <submittedName>
        <fullName evidence="11">Na-Ca exchanger/integrin-beta4</fullName>
    </submittedName>
</protein>
<evidence type="ECO:0000256" key="2">
    <source>
        <dbReference type="ARBA" id="ARBA00004370"/>
    </source>
</evidence>
<dbReference type="PANTHER" id="PTHR38340">
    <property type="entry name" value="S-LAYER PROTEIN"/>
    <property type="match status" value="1"/>
</dbReference>
<reference evidence="11" key="1">
    <citation type="submission" date="2017-04" db="EMBL/GenBank/DDBJ databases">
        <title>Genome deletions in a multicellular cyanobacterial endosymbiont for morphological adaptation in marine diatoms.</title>
        <authorList>
            <person name="Wang Y."/>
            <person name="Gao H."/>
            <person name="Li R."/>
            <person name="Xu X."/>
        </authorList>
    </citation>
    <scope>NUCLEOTIDE SEQUENCE</scope>
    <source>
        <strain evidence="11">FACHB 800</strain>
    </source>
</reference>
<dbReference type="Proteomes" id="UP000683511">
    <property type="component" value="Chromosome"/>
</dbReference>
<keyword evidence="12" id="KW-1185">Reference proteome</keyword>
<accession>A0A975Y683</accession>
<dbReference type="RefSeq" id="WP_190602431.1">
    <property type="nucleotide sequence ID" value="NZ_CP021056.1"/>
</dbReference>
<dbReference type="Pfam" id="PF00353">
    <property type="entry name" value="HemolysinCabind"/>
    <property type="match status" value="3"/>
</dbReference>
<dbReference type="InterPro" id="IPR006026">
    <property type="entry name" value="Peptidase_Metallo"/>
</dbReference>
<dbReference type="PANTHER" id="PTHR38340:SF1">
    <property type="entry name" value="S-LAYER PROTEIN"/>
    <property type="match status" value="1"/>
</dbReference>
<dbReference type="GO" id="GO:0016020">
    <property type="term" value="C:membrane"/>
    <property type="evidence" value="ECO:0007669"/>
    <property type="project" value="UniProtKB-SubCell"/>
</dbReference>
<dbReference type="Gene3D" id="3.40.390.10">
    <property type="entry name" value="Collagenase (Catalytic Domain)"/>
    <property type="match status" value="1"/>
</dbReference>
<dbReference type="GO" id="GO:0008237">
    <property type="term" value="F:metallopeptidase activity"/>
    <property type="evidence" value="ECO:0007669"/>
    <property type="project" value="InterPro"/>
</dbReference>
<dbReference type="InterPro" id="IPR001343">
    <property type="entry name" value="Hemolysn_Ca-bd"/>
</dbReference>
<dbReference type="GO" id="GO:0005509">
    <property type="term" value="F:calcium ion binding"/>
    <property type="evidence" value="ECO:0007669"/>
    <property type="project" value="InterPro"/>
</dbReference>
<dbReference type="InterPro" id="IPR003995">
    <property type="entry name" value="RTX_toxin_determinant-A"/>
</dbReference>
<keyword evidence="6" id="KW-0800">Toxin</keyword>
<name>A0A975Y683_9NOST</name>
<dbReference type="SMART" id="SM00235">
    <property type="entry name" value="ZnMc"/>
    <property type="match status" value="1"/>
</dbReference>
<organism evidence="11 12">
    <name type="scientific">Richelia sinica FACHB-800</name>
    <dbReference type="NCBI Taxonomy" id="1357546"/>
    <lineage>
        <taxon>Bacteria</taxon>
        <taxon>Bacillati</taxon>
        <taxon>Cyanobacteriota</taxon>
        <taxon>Cyanophyceae</taxon>
        <taxon>Nostocales</taxon>
        <taxon>Nostocaceae</taxon>
        <taxon>Richelia</taxon>
    </lineage>
</organism>
<feature type="domain" description="Peptidase metallopeptidase" evidence="10">
    <location>
        <begin position="12"/>
        <end position="189"/>
    </location>
</feature>
<evidence type="ECO:0000256" key="7">
    <source>
        <dbReference type="ARBA" id="ARBA00022737"/>
    </source>
</evidence>
<dbReference type="InterPro" id="IPR024079">
    <property type="entry name" value="MetalloPept_cat_dom_sf"/>
</dbReference>
<dbReference type="InterPro" id="IPR034033">
    <property type="entry name" value="Serralysin-like"/>
</dbReference>
<dbReference type="InterPro" id="IPR050557">
    <property type="entry name" value="RTX_toxin/Mannuronan_C5-epim"/>
</dbReference>
<dbReference type="KEGG" id="rsin:B6N60_03730"/>
<keyword evidence="8" id="KW-0843">Virulence</keyword>